<sequence length="494" mass="58287">MKKPGLTIHLRPNKDKTKANVTIRYTYARTSHPFPLGITIDLKKWDKKRNRLDFKYAESTDINKVINDEFSALELLSNKCIKLGIEPTVEEIKGHYAHHIYWKNKLKQDAEVNRPLFLEQAKKHRSEIEQLEAQIEILKRRERKNLRHAGALPEPLIEATAVKPMMLDLLYEYIELKTGIPLQMKAKHGCNKLSGTDRQLRSWANTFVGFTQSKEAKKAGLTFDLQTLDEKFYNTYASYLMNPEGHDYFNNTFGRHISKLKTFLNWVEVNKLVAVDRRYKGFKVVEEEKEIVCLSKEDIDLLWEYKPKNRVHNDANNYQKYIDFTVFSFFTGLRISDVRKAKGFRFVNNYLLGRTQKTKNQFKVPLNVDDRVLEILLKYNYDMNLFSEVEYNRTIKIIMAEFCNHNNIHQHPITITRYKLKEAFVTQHTFAELYTSHCNRRGFVSYMYDFGLELRDIKEIIGTKSDKELMKYLKLKTNHLTNKIERKKALLCVA</sequence>
<evidence type="ECO:0000313" key="5">
    <source>
        <dbReference type="Proteomes" id="UP001597374"/>
    </source>
</evidence>
<dbReference type="Gene3D" id="1.10.443.10">
    <property type="entry name" value="Intergrase catalytic core"/>
    <property type="match status" value="1"/>
</dbReference>
<protein>
    <recommendedName>
        <fullName evidence="6">Phage integrase family protein</fullName>
    </recommendedName>
</protein>
<accession>A0ABW5CZ21</accession>
<dbReference type="Proteomes" id="UP001597374">
    <property type="component" value="Unassembled WGS sequence"/>
</dbReference>
<organism evidence="4 5">
    <name type="scientific">Pontibacter ruber</name>
    <dbReference type="NCBI Taxonomy" id="1343895"/>
    <lineage>
        <taxon>Bacteria</taxon>
        <taxon>Pseudomonadati</taxon>
        <taxon>Bacteroidota</taxon>
        <taxon>Cytophagia</taxon>
        <taxon>Cytophagales</taxon>
        <taxon>Hymenobacteraceae</taxon>
        <taxon>Pontibacter</taxon>
    </lineage>
</organism>
<dbReference type="InterPro" id="IPR013762">
    <property type="entry name" value="Integrase-like_cat_sf"/>
</dbReference>
<evidence type="ECO:0000313" key="4">
    <source>
        <dbReference type="EMBL" id="MFD2247298.1"/>
    </source>
</evidence>
<feature type="coiled-coil region" evidence="3">
    <location>
        <begin position="121"/>
        <end position="148"/>
    </location>
</feature>
<reference evidence="5" key="1">
    <citation type="journal article" date="2019" name="Int. J. Syst. Evol. Microbiol.">
        <title>The Global Catalogue of Microorganisms (GCM) 10K type strain sequencing project: providing services to taxonomists for standard genome sequencing and annotation.</title>
        <authorList>
            <consortium name="The Broad Institute Genomics Platform"/>
            <consortium name="The Broad Institute Genome Sequencing Center for Infectious Disease"/>
            <person name="Wu L."/>
            <person name="Ma J."/>
        </authorList>
    </citation>
    <scope>NUCLEOTIDE SEQUENCE [LARGE SCALE GENOMIC DNA]</scope>
    <source>
        <strain evidence="5">CGMCC 4.1782</strain>
    </source>
</reference>
<keyword evidence="1" id="KW-0238">DNA-binding</keyword>
<keyword evidence="2" id="KW-0233">DNA recombination</keyword>
<name>A0ABW5CZ21_9BACT</name>
<dbReference type="SUPFAM" id="SSF56349">
    <property type="entry name" value="DNA breaking-rejoining enzymes"/>
    <property type="match status" value="1"/>
</dbReference>
<dbReference type="Gene3D" id="1.10.150.130">
    <property type="match status" value="1"/>
</dbReference>
<proteinExistence type="predicted"/>
<evidence type="ECO:0000256" key="1">
    <source>
        <dbReference type="ARBA" id="ARBA00023125"/>
    </source>
</evidence>
<dbReference type="InterPro" id="IPR010998">
    <property type="entry name" value="Integrase_recombinase_N"/>
</dbReference>
<dbReference type="InterPro" id="IPR011010">
    <property type="entry name" value="DNA_brk_join_enz"/>
</dbReference>
<dbReference type="RefSeq" id="WP_250430231.1">
    <property type="nucleotide sequence ID" value="NZ_JALPRR010000003.1"/>
</dbReference>
<gene>
    <name evidence="4" type="ORF">ACFSKP_13615</name>
</gene>
<evidence type="ECO:0000256" key="3">
    <source>
        <dbReference type="SAM" id="Coils"/>
    </source>
</evidence>
<evidence type="ECO:0000256" key="2">
    <source>
        <dbReference type="ARBA" id="ARBA00023172"/>
    </source>
</evidence>
<keyword evidence="5" id="KW-1185">Reference proteome</keyword>
<comment type="caution">
    <text evidence="4">The sequence shown here is derived from an EMBL/GenBank/DDBJ whole genome shotgun (WGS) entry which is preliminary data.</text>
</comment>
<keyword evidence="3" id="KW-0175">Coiled coil</keyword>
<dbReference type="EMBL" id="JBHUIM010000002">
    <property type="protein sequence ID" value="MFD2247298.1"/>
    <property type="molecule type" value="Genomic_DNA"/>
</dbReference>
<evidence type="ECO:0008006" key="6">
    <source>
        <dbReference type="Google" id="ProtNLM"/>
    </source>
</evidence>